<dbReference type="Pfam" id="PF03973">
    <property type="entry name" value="Triabin"/>
    <property type="match status" value="1"/>
</dbReference>
<comment type="subcellular location">
    <subcellularLocation>
        <location evidence="1">Secreted</location>
    </subcellularLocation>
</comment>
<reference evidence="6" key="1">
    <citation type="journal article" date="2017" name="Acta Trop.">
        <title>Salivary gland transcripts of the kissing bug, Panstrongylus chinai, a vector of Chagas disease.</title>
        <authorList>
            <person name="Kato H."/>
            <person name="Jochim R.C."/>
            <person name="Gomez E.A."/>
            <person name="Tsunekawa S."/>
            <person name="Valenzuela J.G."/>
            <person name="Hashiguchi Y."/>
        </authorList>
    </citation>
    <scope>NUCLEOTIDE SEQUENCE</scope>
    <source>
        <tissue evidence="6">Salivary gland</tissue>
    </source>
</reference>
<comment type="similarity">
    <text evidence="4">Belongs to the calycin superfamily. Triabin family.</text>
</comment>
<evidence type="ECO:0000256" key="3">
    <source>
        <dbReference type="ARBA" id="ARBA00022729"/>
    </source>
</evidence>
<evidence type="ECO:0000313" key="6">
    <source>
        <dbReference type="EMBL" id="BBA30626.1"/>
    </source>
</evidence>
<sequence length="192" mass="22186">MKMIIAVTFLGILMQVFAKGCQLKPAVANFKYEEYSKVRHFYVTHSKFKPEENICEEFNFIQFQSDRVNTLVSEVYKTEGKEVRLIYQCTDTAKKGNPGQFSIECDVWGKGNVKKVKLETSIIATDYKNYIFLHTCFSDGKEEMLVMQKENEGKDNTVKDVAARLSLSLDSWFSRKNVNCDDIKKKLVERST</sequence>
<evidence type="ECO:0000256" key="5">
    <source>
        <dbReference type="SAM" id="SignalP"/>
    </source>
</evidence>
<accession>A0A286T5M4</accession>
<proteinExistence type="evidence at transcript level"/>
<dbReference type="GO" id="GO:0030682">
    <property type="term" value="P:symbiont-mediated perturbation of host defenses"/>
    <property type="evidence" value="ECO:0007669"/>
    <property type="project" value="InterPro"/>
</dbReference>
<feature type="signal peptide" evidence="5">
    <location>
        <begin position="1"/>
        <end position="18"/>
    </location>
</feature>
<evidence type="ECO:0000256" key="2">
    <source>
        <dbReference type="ARBA" id="ARBA00022525"/>
    </source>
</evidence>
<evidence type="ECO:0000256" key="1">
    <source>
        <dbReference type="ARBA" id="ARBA00004613"/>
    </source>
</evidence>
<dbReference type="InterPro" id="IPR005657">
    <property type="entry name" value="Triabi/Procalin"/>
</dbReference>
<dbReference type="GO" id="GO:0005576">
    <property type="term" value="C:extracellular region"/>
    <property type="evidence" value="ECO:0007669"/>
    <property type="project" value="UniProtKB-SubCell"/>
</dbReference>
<dbReference type="Gene3D" id="2.40.128.20">
    <property type="match status" value="1"/>
</dbReference>
<dbReference type="EMBL" id="AB999672">
    <property type="protein sequence ID" value="BBA30626.1"/>
    <property type="molecule type" value="mRNA"/>
</dbReference>
<keyword evidence="2" id="KW-0964">Secreted</keyword>
<feature type="chain" id="PRO_5012176967" evidence="5">
    <location>
        <begin position="19"/>
        <end position="192"/>
    </location>
</feature>
<name>A0A286T5M4_9HEMI</name>
<protein>
    <submittedName>
        <fullName evidence="6">Pc16, similar to pallidipin</fullName>
    </submittedName>
</protein>
<dbReference type="SUPFAM" id="SSF50814">
    <property type="entry name" value="Lipocalins"/>
    <property type="match status" value="1"/>
</dbReference>
<dbReference type="AlphaFoldDB" id="A0A286T5M4"/>
<evidence type="ECO:0000256" key="4">
    <source>
        <dbReference type="ARBA" id="ARBA00034121"/>
    </source>
</evidence>
<organism evidence="6">
    <name type="scientific">Panstrongylus chinai</name>
    <dbReference type="NCBI Taxonomy" id="156444"/>
    <lineage>
        <taxon>Eukaryota</taxon>
        <taxon>Metazoa</taxon>
        <taxon>Ecdysozoa</taxon>
        <taxon>Arthropoda</taxon>
        <taxon>Hexapoda</taxon>
        <taxon>Insecta</taxon>
        <taxon>Pterygota</taxon>
        <taxon>Neoptera</taxon>
        <taxon>Paraneoptera</taxon>
        <taxon>Hemiptera</taxon>
        <taxon>Heteroptera</taxon>
        <taxon>Panheteroptera</taxon>
        <taxon>Cimicomorpha</taxon>
        <taxon>Reduviidae</taxon>
        <taxon>Triatominae</taxon>
        <taxon>Panstrongylus</taxon>
    </lineage>
</organism>
<keyword evidence="3 5" id="KW-0732">Signal</keyword>
<dbReference type="InterPro" id="IPR012674">
    <property type="entry name" value="Calycin"/>
</dbReference>